<reference evidence="13 14" key="1">
    <citation type="journal article" date="2013" name="Genome Announc.">
        <title>Draft Genome Sequence of Catellicoccus marimammalium, a Novel Species Commonly Found in Gull Feces.</title>
        <authorList>
            <person name="Weigand M.R."/>
            <person name="Ryu H."/>
            <person name="Bozcek L."/>
            <person name="Konstantinidis K.T."/>
            <person name="Santo Domingo J.W."/>
        </authorList>
    </citation>
    <scope>NUCLEOTIDE SEQUENCE [LARGE SCALE GENOMIC DNA]</scope>
    <source>
        <strain evidence="13 14">M35/04/3</strain>
    </source>
</reference>
<evidence type="ECO:0000256" key="7">
    <source>
        <dbReference type="ARBA" id="ARBA00022840"/>
    </source>
</evidence>
<dbReference type="EMBL" id="AMYT01000017">
    <property type="protein sequence ID" value="EKU27413.1"/>
    <property type="molecule type" value="Genomic_DNA"/>
</dbReference>
<dbReference type="GO" id="GO:0004386">
    <property type="term" value="F:helicase activity"/>
    <property type="evidence" value="ECO:0007669"/>
    <property type="project" value="UniProtKB-KW"/>
</dbReference>
<dbReference type="AlphaFoldDB" id="K8ZLH6"/>
<dbReference type="PANTHER" id="PTHR30591:SF1">
    <property type="entry name" value="RECBCD ENZYME SUBUNIT RECC"/>
    <property type="match status" value="1"/>
</dbReference>
<keyword evidence="7" id="KW-0067">ATP-binding</keyword>
<dbReference type="Gene3D" id="3.90.320.10">
    <property type="match status" value="1"/>
</dbReference>
<evidence type="ECO:0000256" key="2">
    <source>
        <dbReference type="ARBA" id="ARBA00022741"/>
    </source>
</evidence>
<dbReference type="SUPFAM" id="SSF52540">
    <property type="entry name" value="P-loop containing nucleoside triphosphate hydrolases"/>
    <property type="match status" value="1"/>
</dbReference>
<dbReference type="InterPro" id="IPR011604">
    <property type="entry name" value="PDDEXK-like_dom_sf"/>
</dbReference>
<accession>K8ZLH6</accession>
<evidence type="ECO:0000256" key="4">
    <source>
        <dbReference type="ARBA" id="ARBA00022801"/>
    </source>
</evidence>
<evidence type="ECO:0000259" key="10">
    <source>
        <dbReference type="Pfam" id="PF12705"/>
    </source>
</evidence>
<keyword evidence="3" id="KW-0227">DNA damage</keyword>
<dbReference type="Pfam" id="PF13361">
    <property type="entry name" value="UvrD_C"/>
    <property type="match status" value="1"/>
</dbReference>
<proteinExistence type="predicted"/>
<dbReference type="Pfam" id="PF21445">
    <property type="entry name" value="ADDB_N"/>
    <property type="match status" value="1"/>
</dbReference>
<evidence type="ECO:0000313" key="13">
    <source>
        <dbReference type="EMBL" id="EKU27413.1"/>
    </source>
</evidence>
<dbReference type="GO" id="GO:0003677">
    <property type="term" value="F:DNA binding"/>
    <property type="evidence" value="ECO:0007669"/>
    <property type="project" value="UniProtKB-KW"/>
</dbReference>
<dbReference type="GO" id="GO:0006281">
    <property type="term" value="P:DNA repair"/>
    <property type="evidence" value="ECO:0007669"/>
    <property type="project" value="UniProtKB-KW"/>
</dbReference>
<evidence type="ECO:0000259" key="12">
    <source>
        <dbReference type="Pfam" id="PF21445"/>
    </source>
</evidence>
<organism evidence="13 14">
    <name type="scientific">Catellicoccus marimammalium M35/04/3</name>
    <dbReference type="NCBI Taxonomy" id="1234409"/>
    <lineage>
        <taxon>Bacteria</taxon>
        <taxon>Bacillati</taxon>
        <taxon>Bacillota</taxon>
        <taxon>Bacilli</taxon>
        <taxon>Lactobacillales</taxon>
        <taxon>Enterococcaceae</taxon>
        <taxon>Catellicoccus</taxon>
    </lineage>
</organism>
<keyword evidence="9" id="KW-0234">DNA repair</keyword>
<keyword evidence="2" id="KW-0547">Nucleotide-binding</keyword>
<dbReference type="OrthoDB" id="9758506at2"/>
<dbReference type="InterPro" id="IPR027417">
    <property type="entry name" value="P-loop_NTPase"/>
</dbReference>
<dbReference type="eggNOG" id="COG3857">
    <property type="taxonomic scope" value="Bacteria"/>
</dbReference>
<comment type="caution">
    <text evidence="13">The sequence shown here is derived from an EMBL/GenBank/DDBJ whole genome shotgun (WGS) entry which is preliminary data.</text>
</comment>
<evidence type="ECO:0000256" key="3">
    <source>
        <dbReference type="ARBA" id="ARBA00022763"/>
    </source>
</evidence>
<dbReference type="Pfam" id="PF12705">
    <property type="entry name" value="PDDEXK_1"/>
    <property type="match status" value="1"/>
</dbReference>
<dbReference type="Gene3D" id="3.40.50.300">
    <property type="entry name" value="P-loop containing nucleotide triphosphate hydrolases"/>
    <property type="match status" value="4"/>
</dbReference>
<keyword evidence="8" id="KW-0238">DNA-binding</keyword>
<dbReference type="Proteomes" id="UP000016057">
    <property type="component" value="Unassembled WGS sequence"/>
</dbReference>
<dbReference type="InterPro" id="IPR038726">
    <property type="entry name" value="PDDEXK_AddAB-type"/>
</dbReference>
<protein>
    <submittedName>
        <fullName evidence="13">Exonuclease RexB</fullName>
    </submittedName>
</protein>
<dbReference type="GO" id="GO:0006310">
    <property type="term" value="P:DNA recombination"/>
    <property type="evidence" value="ECO:0007669"/>
    <property type="project" value="TreeGrafter"/>
</dbReference>
<keyword evidence="1" id="KW-0540">Nuclease</keyword>
<dbReference type="InterPro" id="IPR014017">
    <property type="entry name" value="DNA_helicase_UvrD-like_C"/>
</dbReference>
<dbReference type="GO" id="GO:0005524">
    <property type="term" value="F:ATP binding"/>
    <property type="evidence" value="ECO:0007669"/>
    <property type="project" value="UniProtKB-KW"/>
</dbReference>
<dbReference type="PANTHER" id="PTHR30591">
    <property type="entry name" value="RECBCD ENZYME SUBUNIT RECC"/>
    <property type="match status" value="1"/>
</dbReference>
<keyword evidence="5" id="KW-0347">Helicase</keyword>
<dbReference type="STRING" id="1234409.C683_0744"/>
<dbReference type="GO" id="GO:0004527">
    <property type="term" value="F:exonuclease activity"/>
    <property type="evidence" value="ECO:0007669"/>
    <property type="project" value="UniProtKB-KW"/>
</dbReference>
<name>K8ZLH6_9ENTE</name>
<feature type="domain" description="PD-(D/E)XK endonuclease-like" evidence="10">
    <location>
        <begin position="819"/>
        <end position="1162"/>
    </location>
</feature>
<evidence type="ECO:0000256" key="1">
    <source>
        <dbReference type="ARBA" id="ARBA00022722"/>
    </source>
</evidence>
<keyword evidence="6 13" id="KW-0269">Exonuclease</keyword>
<dbReference type="RefSeq" id="WP_009490155.1">
    <property type="nucleotide sequence ID" value="NZ_AMYT01000017.1"/>
</dbReference>
<evidence type="ECO:0000256" key="6">
    <source>
        <dbReference type="ARBA" id="ARBA00022839"/>
    </source>
</evidence>
<feature type="domain" description="ATP-dependent helicase/deoxyribonuclease subunit B N-terminal" evidence="12">
    <location>
        <begin position="33"/>
        <end position="271"/>
    </location>
</feature>
<evidence type="ECO:0000259" key="11">
    <source>
        <dbReference type="Pfam" id="PF13361"/>
    </source>
</evidence>
<keyword evidence="4" id="KW-0378">Hydrolase</keyword>
<evidence type="ECO:0000313" key="14">
    <source>
        <dbReference type="Proteomes" id="UP000016057"/>
    </source>
</evidence>
<sequence length="1191" mass="140251">MSLLYIYGDRSHQHLQMMMQEKEKFCGAKAWLQEKEHQVCFLVPNNLKFEGEVAILQEYAQGESYDFISNLSLSVFSFERLAWYLLEEDHTPKISQSGLQMLLRKQMLEIEKDTTEDKYTHLKPLFNKKGFIEKVLDLFLEWIEGQLTPELLLDYLSLAEEASLNEETLKELIYLYQNFLQVSQGYSFNNHQLLAQLKEYLQTHSLNHYQFYVYGFQRFTAEELEILSLLAKRSQLIVSVISPDHPLTGSMSSLYESQKQLAKRLAILAEEPYPLCFLAPKEEYPLASMSQVWQTFDEGKTSNYSLPQSVMLWKAEDELAEVEQVARTIYQLVREENYRYRDITIFTRNLEGYHSHFAPIFHKYQIPYHLGESQNMAHHSLTILLESLFKIEQYPHQAQFVFDFLKTGLVRPTYEEIWSEQEKEQYEKDQQTQALEEYQAAFTMEEEKEEVQNRELTDFVSFEEWSQWISLAEIFMETSGYDGRDWQKEEFPYRGSQLKEGDEKAIAKLTEAITYVARFVRQLLADIHQIFAEKNTYREVLQALYQQLLSWHVLEELQKEEVDKNEEVWNQFVALVEEMNQLLGAYPYQKEENLFFELFIEGLRSRTYSSIPNTVDEVHIADIMRPRMVKTKVCFIIGGDELHLPKVMSNDTLLSDEERMHLTTYLEDYPQCYLGKDTITMMNHEYYHAYLAMTTAKEKLYLSYAQSKGEMSPYYQWMKELGVETKSIFLFPQNGTFQKEYLANGQQNNAVALTLYRKEQTGIFPLDPTWQKCLTSCQQKFPTLWQGLFLENQAESLRKDQIFDYYDEPFGKEHQFITSVSQLSGYLTCPYRYYLQKGLQLEPLEEYQPDYRMHGNFLHEALDVLMKELRQRKQNFHVLSTQELYDLCQSVLKELEGEKIYSVYQANEKNRFENQQLKRLFQNVCAILHYEMEIQEDIQYEDSLTEIRFVPERDKIYPNQLIAPNLSIHTEDETGKEVPITIGLKGRIDRLDLLKVGKERYYQLLDYKSKAKKLRANGVDVGDALQLLTYIAVLQENQEALRQAFSLPKEEVEEIHLDGAYFVPLENNDLQEKDQIKISSQIRWEGIALKEGLPKEKEVYHLLGSPKKEYAAGLTEEQMTQLVEKNKADIKQAVQNIYDGDCSIRPRNEKSCQHCPFHSICQFSTETNQYQKGSSVQNVDELFEKLKKGKE</sequence>
<dbReference type="PATRIC" id="fig|1234409.3.peg.695"/>
<evidence type="ECO:0000256" key="5">
    <source>
        <dbReference type="ARBA" id="ARBA00022806"/>
    </source>
</evidence>
<dbReference type="InterPro" id="IPR049035">
    <property type="entry name" value="ADDB_N"/>
</dbReference>
<gene>
    <name evidence="13" type="ORF">C683_0744</name>
</gene>
<evidence type="ECO:0000256" key="9">
    <source>
        <dbReference type="ARBA" id="ARBA00023204"/>
    </source>
</evidence>
<evidence type="ECO:0000256" key="8">
    <source>
        <dbReference type="ARBA" id="ARBA00023125"/>
    </source>
</evidence>
<feature type="domain" description="UvrD-like helicase C-terminal" evidence="11">
    <location>
        <begin position="296"/>
        <end position="706"/>
    </location>
</feature>
<keyword evidence="14" id="KW-1185">Reference proteome</keyword>